<evidence type="ECO:0000313" key="5">
    <source>
        <dbReference type="EMBL" id="CAJ1400760.1"/>
    </source>
</evidence>
<feature type="transmembrane region" description="Helical" evidence="3">
    <location>
        <begin position="400"/>
        <end position="423"/>
    </location>
</feature>
<evidence type="ECO:0000256" key="3">
    <source>
        <dbReference type="SAM" id="Phobius"/>
    </source>
</evidence>
<proteinExistence type="predicted"/>
<evidence type="ECO:0000256" key="2">
    <source>
        <dbReference type="SAM" id="MobiDB-lite"/>
    </source>
</evidence>
<keyword evidence="6" id="KW-1185">Reference proteome</keyword>
<evidence type="ECO:0000256" key="4">
    <source>
        <dbReference type="SAM" id="SignalP"/>
    </source>
</evidence>
<feature type="signal peptide" evidence="4">
    <location>
        <begin position="1"/>
        <end position="23"/>
    </location>
</feature>
<organism evidence="5 6">
    <name type="scientific">Effrenium voratum</name>
    <dbReference type="NCBI Taxonomy" id="2562239"/>
    <lineage>
        <taxon>Eukaryota</taxon>
        <taxon>Sar</taxon>
        <taxon>Alveolata</taxon>
        <taxon>Dinophyceae</taxon>
        <taxon>Suessiales</taxon>
        <taxon>Symbiodiniaceae</taxon>
        <taxon>Effrenium</taxon>
    </lineage>
</organism>
<protein>
    <recommendedName>
        <fullName evidence="7">E3 ubiquitin-protein ligase HERC2</fullName>
    </recommendedName>
</protein>
<keyword evidence="4" id="KW-0732">Signal</keyword>
<dbReference type="AlphaFoldDB" id="A0AA36N6K6"/>
<dbReference type="InterPro" id="IPR051210">
    <property type="entry name" value="Ub_ligase/GEF_domain"/>
</dbReference>
<keyword evidence="1" id="KW-0677">Repeat</keyword>
<comment type="caution">
    <text evidence="5">The sequence shown here is derived from an EMBL/GenBank/DDBJ whole genome shotgun (WGS) entry which is preliminary data.</text>
</comment>
<keyword evidence="3" id="KW-0812">Transmembrane</keyword>
<feature type="chain" id="PRO_5041234364" description="E3 ubiquitin-protein ligase HERC2" evidence="4">
    <location>
        <begin position="24"/>
        <end position="995"/>
    </location>
</feature>
<feature type="region of interest" description="Disordered" evidence="2">
    <location>
        <begin position="466"/>
        <end position="541"/>
    </location>
</feature>
<evidence type="ECO:0000313" key="6">
    <source>
        <dbReference type="Proteomes" id="UP001178507"/>
    </source>
</evidence>
<sequence length="995" mass="105978">MSTALHLAKIPLLLCPMMHSSAAINMTGDGLGGLLLLELAGHNRPALRFAVKNNFIGRREVLIPSHEHAEELFPELSFGQDVQASAGRKLPLAALAASDLTVARVSVGLALAPEGASVVVEAQALQNVLSALGNPTIHVKDKTTGEVLSTMSISGCVPPREYLVYEGGSSASLLNEARQLRAELPVEGGAQQPAGDFTVELEASAGDCGVAQPWVKMRWRALGPEAIFNDATTDAALAATTSTTLPQTTTEEEVGAVSLVASINFKVEGLSFRQLVADEALLEQFESVLRGALQSAAQRAGHVSQDLDVQLSAGSVVVQARMTPAVFDGDSRSSVTESLVQGLHSQAESLQQGLISQLAGIEDLRSMRRMLAIYKVSLAHVVAPQAGDYDGTSGGELVPLWALIAVAVFSVCVMIVAFIAMTVQRRWRHKERQRQGRWAGSGDPITMTRRVRAITRRATAFRNLGWKSAGAPKSGPGSMAVIPTGTADTREREEEKSEIKSEMKYVSEGKSDWKSEKTDTCRSQSKDSPQKTKSSEMKQAADVALHRDKAVGATGAMELEVRLASGRGCRVPLPAAARLRDLKAAAQRRLGRRFLRFAARGHPLDDPELLLSALDLGPGHAVEAIALSADLAAAENCFALFVRGGAVACWGCQTVSGELEALKKRQLRVQRVVATDFAFAALLEDQTVVTWGMPECGGSIDHVRERLTQVRQIWATSGAFAALKEDGTVVTWGAGHFGGESDGIQLTQVHRIQVSGGAFAAVKEDGAVVTWGHPNFGADSSPAREQLVNVQDVQASTFAFAAILQDGTVVTWGNLYDGGDSSGVQDKLVQVKQIKGSKSAFAAILEDGSVVTWGHTQCGGDSSPVQEQLRHVQQIQATERAFAAILGNGSVVTWGDLSYGGDSSQVQDRLSFVQQIQASHGAFAAILADCSVVTWGHPDYGGDSKHVQEQLVRVQCIQATHKAFAAILEDGFVVTWGQADYGGDSSQVQHELDCL</sequence>
<dbReference type="PANTHER" id="PTHR22870">
    <property type="entry name" value="REGULATOR OF CHROMOSOME CONDENSATION"/>
    <property type="match status" value="1"/>
</dbReference>
<dbReference type="SUPFAM" id="SSF50985">
    <property type="entry name" value="RCC1/BLIP-II"/>
    <property type="match status" value="2"/>
</dbReference>
<dbReference type="EMBL" id="CAUJNA010003383">
    <property type="protein sequence ID" value="CAJ1400760.1"/>
    <property type="molecule type" value="Genomic_DNA"/>
</dbReference>
<evidence type="ECO:0008006" key="7">
    <source>
        <dbReference type="Google" id="ProtNLM"/>
    </source>
</evidence>
<gene>
    <name evidence="5" type="ORF">EVOR1521_LOCUS24053</name>
</gene>
<evidence type="ECO:0000256" key="1">
    <source>
        <dbReference type="ARBA" id="ARBA00022737"/>
    </source>
</evidence>
<accession>A0AA36N6K6</accession>
<dbReference type="Gene3D" id="2.130.10.30">
    <property type="entry name" value="Regulator of chromosome condensation 1/beta-lactamase-inhibitor protein II"/>
    <property type="match status" value="2"/>
</dbReference>
<keyword evidence="3" id="KW-1133">Transmembrane helix</keyword>
<name>A0AA36N6K6_9DINO</name>
<keyword evidence="3" id="KW-0472">Membrane</keyword>
<dbReference type="PANTHER" id="PTHR22870:SF408">
    <property type="entry name" value="OS09G0560450 PROTEIN"/>
    <property type="match status" value="1"/>
</dbReference>
<dbReference type="Proteomes" id="UP001178507">
    <property type="component" value="Unassembled WGS sequence"/>
</dbReference>
<dbReference type="InterPro" id="IPR009091">
    <property type="entry name" value="RCC1/BLIP-II"/>
</dbReference>
<feature type="compositionally biased region" description="Basic and acidic residues" evidence="2">
    <location>
        <begin position="488"/>
        <end position="536"/>
    </location>
</feature>
<reference evidence="5" key="1">
    <citation type="submission" date="2023-08" db="EMBL/GenBank/DDBJ databases">
        <authorList>
            <person name="Chen Y."/>
            <person name="Shah S."/>
            <person name="Dougan E. K."/>
            <person name="Thang M."/>
            <person name="Chan C."/>
        </authorList>
    </citation>
    <scope>NUCLEOTIDE SEQUENCE</scope>
</reference>